<dbReference type="GO" id="GO:0016491">
    <property type="term" value="F:oxidoreductase activity"/>
    <property type="evidence" value="ECO:0007669"/>
    <property type="project" value="InterPro"/>
</dbReference>
<evidence type="ECO:0000313" key="2">
    <source>
        <dbReference type="EMBL" id="PSB04219.1"/>
    </source>
</evidence>
<keyword evidence="3" id="KW-1185">Reference proteome</keyword>
<organism evidence="2 3">
    <name type="scientific">Merismopedia glauca CCAP 1448/3</name>
    <dbReference type="NCBI Taxonomy" id="1296344"/>
    <lineage>
        <taxon>Bacteria</taxon>
        <taxon>Bacillati</taxon>
        <taxon>Cyanobacteriota</taxon>
        <taxon>Cyanophyceae</taxon>
        <taxon>Synechococcales</taxon>
        <taxon>Merismopediaceae</taxon>
        <taxon>Merismopedia</taxon>
    </lineage>
</organism>
<protein>
    <submittedName>
        <fullName evidence="2">NAD(P)-dependent alcohol dehydrogenase</fullName>
    </submittedName>
</protein>
<dbReference type="EMBL" id="PVWJ01000016">
    <property type="protein sequence ID" value="PSB04219.1"/>
    <property type="molecule type" value="Genomic_DNA"/>
</dbReference>
<evidence type="ECO:0000313" key="3">
    <source>
        <dbReference type="Proteomes" id="UP000238762"/>
    </source>
</evidence>
<dbReference type="Pfam" id="PF13602">
    <property type="entry name" value="ADH_zinc_N_2"/>
    <property type="match status" value="1"/>
</dbReference>
<dbReference type="OrthoDB" id="9792162at2"/>
<dbReference type="AlphaFoldDB" id="A0A2T1C7I8"/>
<dbReference type="InterPro" id="IPR052733">
    <property type="entry name" value="Chloroplast_QOR"/>
</dbReference>
<name>A0A2T1C7I8_9CYAN</name>
<dbReference type="Gene3D" id="3.90.180.10">
    <property type="entry name" value="Medium-chain alcohol dehydrogenases, catalytic domain"/>
    <property type="match status" value="1"/>
</dbReference>
<dbReference type="SMART" id="SM00829">
    <property type="entry name" value="PKS_ER"/>
    <property type="match status" value="1"/>
</dbReference>
<dbReference type="InterPro" id="IPR036291">
    <property type="entry name" value="NAD(P)-bd_dom_sf"/>
</dbReference>
<reference evidence="2 3" key="2">
    <citation type="submission" date="2018-03" db="EMBL/GenBank/DDBJ databases">
        <title>The ancient ancestry and fast evolution of plastids.</title>
        <authorList>
            <person name="Moore K.R."/>
            <person name="Magnabosco C."/>
            <person name="Momper L."/>
            <person name="Gold D.A."/>
            <person name="Bosak T."/>
            <person name="Fournier G.P."/>
        </authorList>
    </citation>
    <scope>NUCLEOTIDE SEQUENCE [LARGE SCALE GENOMIC DNA]</scope>
    <source>
        <strain evidence="2 3">CCAP 1448/3</strain>
    </source>
</reference>
<dbReference type="Pfam" id="PF08240">
    <property type="entry name" value="ADH_N"/>
    <property type="match status" value="1"/>
</dbReference>
<dbReference type="SUPFAM" id="SSF51735">
    <property type="entry name" value="NAD(P)-binding Rossmann-fold domains"/>
    <property type="match status" value="1"/>
</dbReference>
<dbReference type="PANTHER" id="PTHR44013">
    <property type="entry name" value="ZINC-TYPE ALCOHOL DEHYDROGENASE-LIKE PROTEIN C16A3.02C"/>
    <property type="match status" value="1"/>
</dbReference>
<evidence type="ECO:0000259" key="1">
    <source>
        <dbReference type="SMART" id="SM00829"/>
    </source>
</evidence>
<dbReference type="RefSeq" id="WP_106287561.1">
    <property type="nucleotide sequence ID" value="NZ_CAWNTC010000212.1"/>
</dbReference>
<dbReference type="InterPro" id="IPR020843">
    <property type="entry name" value="ER"/>
</dbReference>
<dbReference type="SUPFAM" id="SSF50129">
    <property type="entry name" value="GroES-like"/>
    <property type="match status" value="1"/>
</dbReference>
<proteinExistence type="predicted"/>
<dbReference type="InterPro" id="IPR011032">
    <property type="entry name" value="GroES-like_sf"/>
</dbReference>
<comment type="caution">
    <text evidence="2">The sequence shown here is derived from an EMBL/GenBank/DDBJ whole genome shotgun (WGS) entry which is preliminary data.</text>
</comment>
<dbReference type="Gene3D" id="3.40.50.720">
    <property type="entry name" value="NAD(P)-binding Rossmann-like Domain"/>
    <property type="match status" value="1"/>
</dbReference>
<sequence>MKAIVCTEYGSPDVMQLKEVEKPTPKENEVLIKIYATTVTSADLRIRKADPFPVRFFYGFTKPKKNTVLGSELAGEIEAVGKNVKQFKAGDSVFAGAGISLGANAEYICLPEEGAVAIKPTNMTYEEAASVPFGATTSLIFLRDKGKIQSGQEVLIYGASGALGMAAVQLAKFFGAQVTGVCSTAKLELVKSLGSDNVIDYTKEDFTQSGKTYDIVFDTSGKSPFSGCLSSLKHNGLYLRAVHINLSPILRGLWTSITSTKKVIGGVAIERKEDMIFLKELIESGRMKSVIDRRYPLEQTAEAHRYVEQGHKKGNVVIILEQDNKT</sequence>
<feature type="domain" description="Enoyl reductase (ER)" evidence="1">
    <location>
        <begin position="10"/>
        <end position="318"/>
    </location>
</feature>
<dbReference type="InterPro" id="IPR013154">
    <property type="entry name" value="ADH-like_N"/>
</dbReference>
<reference evidence="2 3" key="1">
    <citation type="submission" date="2018-02" db="EMBL/GenBank/DDBJ databases">
        <authorList>
            <person name="Cohen D.B."/>
            <person name="Kent A.D."/>
        </authorList>
    </citation>
    <scope>NUCLEOTIDE SEQUENCE [LARGE SCALE GENOMIC DNA]</scope>
    <source>
        <strain evidence="2 3">CCAP 1448/3</strain>
    </source>
</reference>
<gene>
    <name evidence="2" type="ORF">C7B64_05050</name>
</gene>
<dbReference type="Proteomes" id="UP000238762">
    <property type="component" value="Unassembled WGS sequence"/>
</dbReference>
<dbReference type="CDD" id="cd08267">
    <property type="entry name" value="MDR1"/>
    <property type="match status" value="1"/>
</dbReference>
<accession>A0A2T1C7I8</accession>
<dbReference type="PANTHER" id="PTHR44013:SF1">
    <property type="entry name" value="ZINC-TYPE ALCOHOL DEHYDROGENASE-LIKE PROTEIN C16A3.02C"/>
    <property type="match status" value="1"/>
</dbReference>